<protein>
    <submittedName>
        <fullName evidence="2">Uncharacterized protein</fullName>
    </submittedName>
</protein>
<dbReference type="EMBL" id="MT142435">
    <property type="protein sequence ID" value="QJA80780.1"/>
    <property type="molecule type" value="Genomic_DNA"/>
</dbReference>
<gene>
    <name evidence="2" type="ORF">MM415A00659_0012</name>
    <name evidence="1" type="ORF">MM415B00962_0009</name>
</gene>
<organism evidence="2">
    <name type="scientific">viral metagenome</name>
    <dbReference type="NCBI Taxonomy" id="1070528"/>
    <lineage>
        <taxon>unclassified sequences</taxon>
        <taxon>metagenomes</taxon>
        <taxon>organismal metagenomes</taxon>
    </lineage>
</organism>
<name>A0A6M3KG35_9ZZZZ</name>
<accession>A0A6M3KG35</accession>
<dbReference type="EMBL" id="MT141437">
    <property type="protein sequence ID" value="QJA61314.1"/>
    <property type="molecule type" value="Genomic_DNA"/>
</dbReference>
<evidence type="ECO:0000313" key="1">
    <source>
        <dbReference type="EMBL" id="QJA61314.1"/>
    </source>
</evidence>
<dbReference type="AlphaFoldDB" id="A0A6M3KG35"/>
<sequence length="90" mass="10300">MDVRKYITDGSDFYQVTRLDEITAGRAILKAANIKENEIWREVRDNPQRNDENLKKDLAYLLGFAAGLSWIQSIPGEATNYLNKLPEGKQ</sequence>
<proteinExistence type="predicted"/>
<evidence type="ECO:0000313" key="2">
    <source>
        <dbReference type="EMBL" id="QJA80780.1"/>
    </source>
</evidence>
<reference evidence="2" key="1">
    <citation type="submission" date="2020-03" db="EMBL/GenBank/DDBJ databases">
        <title>The deep terrestrial virosphere.</title>
        <authorList>
            <person name="Holmfeldt K."/>
            <person name="Nilsson E."/>
            <person name="Simone D."/>
            <person name="Lopez-Fernandez M."/>
            <person name="Wu X."/>
            <person name="de Brujin I."/>
            <person name="Lundin D."/>
            <person name="Andersson A."/>
            <person name="Bertilsson S."/>
            <person name="Dopson M."/>
        </authorList>
    </citation>
    <scope>NUCLEOTIDE SEQUENCE</scope>
    <source>
        <strain evidence="2">MM415A00659</strain>
        <strain evidence="1">MM415B00962</strain>
    </source>
</reference>